<protein>
    <submittedName>
        <fullName evidence="2">Uncharacterized protein</fullName>
    </submittedName>
</protein>
<dbReference type="AlphaFoldDB" id="A0A645HH01"/>
<feature type="compositionally biased region" description="Basic and acidic residues" evidence="1">
    <location>
        <begin position="49"/>
        <end position="67"/>
    </location>
</feature>
<sequence>MPVQDLEAAARLGVQIDQSDQREQRAHQGVQEELEGRVDLVRTTPDTDDQIHRDQSRFEEHVEQHAV</sequence>
<proteinExistence type="predicted"/>
<feature type="region of interest" description="Disordered" evidence="1">
    <location>
        <begin position="1"/>
        <end position="67"/>
    </location>
</feature>
<evidence type="ECO:0000256" key="1">
    <source>
        <dbReference type="SAM" id="MobiDB-lite"/>
    </source>
</evidence>
<evidence type="ECO:0000313" key="2">
    <source>
        <dbReference type="EMBL" id="MPN35394.1"/>
    </source>
</evidence>
<comment type="caution">
    <text evidence="2">The sequence shown here is derived from an EMBL/GenBank/DDBJ whole genome shotgun (WGS) entry which is preliminary data.</text>
</comment>
<dbReference type="EMBL" id="VSSQ01088946">
    <property type="protein sequence ID" value="MPN35394.1"/>
    <property type="molecule type" value="Genomic_DNA"/>
</dbReference>
<accession>A0A645HH01</accession>
<organism evidence="2">
    <name type="scientific">bioreactor metagenome</name>
    <dbReference type="NCBI Taxonomy" id="1076179"/>
    <lineage>
        <taxon>unclassified sequences</taxon>
        <taxon>metagenomes</taxon>
        <taxon>ecological metagenomes</taxon>
    </lineage>
</organism>
<reference evidence="2" key="1">
    <citation type="submission" date="2019-08" db="EMBL/GenBank/DDBJ databases">
        <authorList>
            <person name="Kucharzyk K."/>
            <person name="Murdoch R.W."/>
            <person name="Higgins S."/>
            <person name="Loffler F."/>
        </authorList>
    </citation>
    <scope>NUCLEOTIDE SEQUENCE</scope>
</reference>
<gene>
    <name evidence="2" type="ORF">SDC9_182892</name>
</gene>
<name>A0A645HH01_9ZZZZ</name>